<dbReference type="InterPro" id="IPR020843">
    <property type="entry name" value="ER"/>
</dbReference>
<dbReference type="Pfam" id="PF08240">
    <property type="entry name" value="ADH_N"/>
    <property type="match status" value="1"/>
</dbReference>
<evidence type="ECO:0000259" key="1">
    <source>
        <dbReference type="SMART" id="SM00829"/>
    </source>
</evidence>
<keyword evidence="3" id="KW-1185">Reference proteome</keyword>
<accession>A0A4Q2SAS2</accession>
<dbReference type="AlphaFoldDB" id="A0A4Q2SAS2"/>
<dbReference type="SMART" id="SM00829">
    <property type="entry name" value="PKS_ER"/>
    <property type="match status" value="1"/>
</dbReference>
<dbReference type="Gene3D" id="3.40.50.720">
    <property type="entry name" value="NAD(P)-binding Rossmann-like Domain"/>
    <property type="match status" value="1"/>
</dbReference>
<name>A0A4Q2SAS2_9ACTN</name>
<dbReference type="InterPro" id="IPR013154">
    <property type="entry name" value="ADH-like_N"/>
</dbReference>
<evidence type="ECO:0000313" key="3">
    <source>
        <dbReference type="Proteomes" id="UP000293291"/>
    </source>
</evidence>
<dbReference type="EMBL" id="SDWU01000012">
    <property type="protein sequence ID" value="RYC01082.1"/>
    <property type="molecule type" value="Genomic_DNA"/>
</dbReference>
<gene>
    <name evidence="2" type="ORF">EUA07_11860</name>
</gene>
<dbReference type="InterPro" id="IPR050700">
    <property type="entry name" value="YIM1/Zinc_Alcohol_DH_Fams"/>
</dbReference>
<dbReference type="GO" id="GO:0016491">
    <property type="term" value="F:oxidoreductase activity"/>
    <property type="evidence" value="ECO:0007669"/>
    <property type="project" value="InterPro"/>
</dbReference>
<dbReference type="OrthoDB" id="9801186at2"/>
<dbReference type="PANTHER" id="PTHR11695">
    <property type="entry name" value="ALCOHOL DEHYDROGENASE RELATED"/>
    <property type="match status" value="1"/>
</dbReference>
<reference evidence="2 3" key="1">
    <citation type="submission" date="2019-01" db="EMBL/GenBank/DDBJ databases">
        <title>Novel species of Nocardioides.</title>
        <authorList>
            <person name="Liu Q."/>
            <person name="Xin Y.-H."/>
        </authorList>
    </citation>
    <scope>NUCLEOTIDE SEQUENCE [LARGE SCALE GENOMIC DNA]</scope>
    <source>
        <strain evidence="2 3">CGMCC 4.6875</strain>
    </source>
</reference>
<dbReference type="Proteomes" id="UP000293291">
    <property type="component" value="Unassembled WGS sequence"/>
</dbReference>
<evidence type="ECO:0000313" key="2">
    <source>
        <dbReference type="EMBL" id="RYC01082.1"/>
    </source>
</evidence>
<dbReference type="SUPFAM" id="SSF51735">
    <property type="entry name" value="NAD(P)-binding Rossmann-fold domains"/>
    <property type="match status" value="1"/>
</dbReference>
<comment type="caution">
    <text evidence="2">The sequence shown here is derived from an EMBL/GenBank/DDBJ whole genome shotgun (WGS) entry which is preliminary data.</text>
</comment>
<dbReference type="CDD" id="cd08267">
    <property type="entry name" value="MDR1"/>
    <property type="match status" value="1"/>
</dbReference>
<dbReference type="InterPro" id="IPR011032">
    <property type="entry name" value="GroES-like_sf"/>
</dbReference>
<dbReference type="Gene3D" id="3.90.180.10">
    <property type="entry name" value="Medium-chain alcohol dehydrogenases, catalytic domain"/>
    <property type="match status" value="1"/>
</dbReference>
<organism evidence="2 3">
    <name type="scientific">Nocardioides ganghwensis</name>
    <dbReference type="NCBI Taxonomy" id="252230"/>
    <lineage>
        <taxon>Bacteria</taxon>
        <taxon>Bacillati</taxon>
        <taxon>Actinomycetota</taxon>
        <taxon>Actinomycetes</taxon>
        <taxon>Propionibacteriales</taxon>
        <taxon>Nocardioidaceae</taxon>
        <taxon>Nocardioides</taxon>
    </lineage>
</organism>
<proteinExistence type="predicted"/>
<feature type="domain" description="Enoyl reductase (ER)" evidence="1">
    <location>
        <begin position="10"/>
        <end position="311"/>
    </location>
</feature>
<protein>
    <submittedName>
        <fullName evidence="2">NAD(P)-dependent alcohol dehydrogenase</fullName>
    </submittedName>
</protein>
<dbReference type="InterPro" id="IPR036291">
    <property type="entry name" value="NAD(P)-bd_dom_sf"/>
</dbReference>
<dbReference type="Pfam" id="PF13602">
    <property type="entry name" value="ADH_zinc_N_2"/>
    <property type="match status" value="1"/>
</dbReference>
<sequence length="313" mass="32573">MKAAVVERYGPPEVVSVVDVPDPVAGKGQVLVRVHATTLNSGDARIRGFRLPRGFALPGRLALGLRRPRRAVLGVVYSGVVEAVGPGVGGVAVGDEVCGMTGARMGAHAELVAVRADRLCAKPAGVSHEQAAAILFGGSTARHFLRDLVGPGKRVLVNGASGAVGSAAVQLAHLAGSHVTAVCSDRNADLVRSLGAEEVVDHARHRVAELTGRYDVVLDTVGNLDRRSGRRLLAADGVLVLVAAGLADTVLARGDVRAGVSSEDPENFAWWLERMAAGELRAVVDRTLPLSEIVEAHRIVDSGRKVGNLVLVP</sequence>
<dbReference type="PANTHER" id="PTHR11695:SF294">
    <property type="entry name" value="RETICULON-4-INTERACTING PROTEIN 1, MITOCHONDRIAL"/>
    <property type="match status" value="1"/>
</dbReference>
<dbReference type="SUPFAM" id="SSF50129">
    <property type="entry name" value="GroES-like"/>
    <property type="match status" value="1"/>
</dbReference>